<dbReference type="InterPro" id="IPR011055">
    <property type="entry name" value="Dup_hybrid_motif"/>
</dbReference>
<dbReference type="CDD" id="cd12797">
    <property type="entry name" value="M23_peptidase"/>
    <property type="match status" value="1"/>
</dbReference>
<protein>
    <submittedName>
        <fullName evidence="4">M23 family metallopeptidase</fullName>
    </submittedName>
</protein>
<organism evidence="4 5">
    <name type="scientific">Litorilituus lipolyticus</name>
    <dbReference type="NCBI Taxonomy" id="2491017"/>
    <lineage>
        <taxon>Bacteria</taxon>
        <taxon>Pseudomonadati</taxon>
        <taxon>Pseudomonadota</taxon>
        <taxon>Gammaproteobacteria</taxon>
        <taxon>Alteromonadales</taxon>
        <taxon>Colwelliaceae</taxon>
        <taxon>Litorilituus</taxon>
    </lineage>
</organism>
<dbReference type="FunFam" id="2.70.70.10:FF:000006">
    <property type="entry name" value="M23 family peptidase"/>
    <property type="match status" value="1"/>
</dbReference>
<evidence type="ECO:0000313" key="5">
    <source>
        <dbReference type="Proteomes" id="UP000315303"/>
    </source>
</evidence>
<sequence length="319" mass="35741">MSLTLLYRGKNVRFSMQLSKLHWLSALVVFAIISGISVHLMLPSKETNSLEKYALTTPELNTSEQQYTSKESILLENEADNTKQHKRQVTALTMKLAELQSQLLRLNALGERLADDANIPDKEFNFSQLPPSGGPSISIDAIAHKPLPVLLEEIEQLETNINHEEKQLQLLESLTFGHHIENNRYLSGRPIEKGWLSSYYGMRKDPFHGRPTMHKGVDFAGKEGTGVIATGAGVVSWASKRYGYGQLIEIDHGDGFKTRYGHNKTLLVEVGDVVNKGQVIAKMGSTGRSTGPHVHYEILKHNTQINPVKYVYRKAKNKK</sequence>
<comment type="caution">
    <text evidence="4">The sequence shown here is derived from an EMBL/GenBank/DDBJ whole genome shotgun (WGS) entry which is preliminary data.</text>
</comment>
<keyword evidence="2" id="KW-1133">Transmembrane helix</keyword>
<feature type="domain" description="M23ase beta-sheet core" evidence="3">
    <location>
        <begin position="213"/>
        <end position="307"/>
    </location>
</feature>
<dbReference type="InterPro" id="IPR016047">
    <property type="entry name" value="M23ase_b-sheet_dom"/>
</dbReference>
<proteinExistence type="predicted"/>
<feature type="coiled-coil region" evidence="1">
    <location>
        <begin position="147"/>
        <end position="174"/>
    </location>
</feature>
<dbReference type="Proteomes" id="UP000315303">
    <property type="component" value="Unassembled WGS sequence"/>
</dbReference>
<keyword evidence="2" id="KW-0812">Transmembrane</keyword>
<dbReference type="SUPFAM" id="SSF51261">
    <property type="entry name" value="Duplicated hybrid motif"/>
    <property type="match status" value="1"/>
</dbReference>
<evidence type="ECO:0000256" key="2">
    <source>
        <dbReference type="SAM" id="Phobius"/>
    </source>
</evidence>
<evidence type="ECO:0000259" key="3">
    <source>
        <dbReference type="Pfam" id="PF01551"/>
    </source>
</evidence>
<dbReference type="PANTHER" id="PTHR21666">
    <property type="entry name" value="PEPTIDASE-RELATED"/>
    <property type="match status" value="1"/>
</dbReference>
<dbReference type="PANTHER" id="PTHR21666:SF291">
    <property type="entry name" value="STAGE II SPORULATION PROTEIN Q"/>
    <property type="match status" value="1"/>
</dbReference>
<dbReference type="OrthoDB" id="9805070at2"/>
<gene>
    <name evidence="4" type="ORF">EPA86_16910</name>
</gene>
<accession>A0A502KR46</accession>
<dbReference type="AlphaFoldDB" id="A0A502KR46"/>
<keyword evidence="1" id="KW-0175">Coiled coil</keyword>
<keyword evidence="2" id="KW-0472">Membrane</keyword>
<dbReference type="InterPro" id="IPR050570">
    <property type="entry name" value="Cell_wall_metabolism_enzyme"/>
</dbReference>
<dbReference type="Gene3D" id="2.70.70.10">
    <property type="entry name" value="Glucose Permease (Domain IIA)"/>
    <property type="match status" value="1"/>
</dbReference>
<name>A0A502KR46_9GAMM</name>
<feature type="transmembrane region" description="Helical" evidence="2">
    <location>
        <begin position="21"/>
        <end position="42"/>
    </location>
</feature>
<dbReference type="EMBL" id="SAWY01000041">
    <property type="protein sequence ID" value="TPH12043.1"/>
    <property type="molecule type" value="Genomic_DNA"/>
</dbReference>
<feature type="coiled-coil region" evidence="1">
    <location>
        <begin position="82"/>
        <end position="116"/>
    </location>
</feature>
<dbReference type="Pfam" id="PF01551">
    <property type="entry name" value="Peptidase_M23"/>
    <property type="match status" value="1"/>
</dbReference>
<evidence type="ECO:0000313" key="4">
    <source>
        <dbReference type="EMBL" id="TPH12043.1"/>
    </source>
</evidence>
<reference evidence="4 5" key="1">
    <citation type="submission" date="2019-01" db="EMBL/GenBank/DDBJ databases">
        <title>Litorilituus lipolytica sp. nov., isolated from intertidal sand of the Yellow Sea in China.</title>
        <authorList>
            <person name="Liu A."/>
        </authorList>
    </citation>
    <scope>NUCLEOTIDE SEQUENCE [LARGE SCALE GENOMIC DNA]</scope>
    <source>
        <strain evidence="4 5">RZ04</strain>
    </source>
</reference>
<keyword evidence="5" id="KW-1185">Reference proteome</keyword>
<dbReference type="GO" id="GO:0004222">
    <property type="term" value="F:metalloendopeptidase activity"/>
    <property type="evidence" value="ECO:0007669"/>
    <property type="project" value="TreeGrafter"/>
</dbReference>
<evidence type="ECO:0000256" key="1">
    <source>
        <dbReference type="SAM" id="Coils"/>
    </source>
</evidence>